<dbReference type="InterPro" id="IPR052178">
    <property type="entry name" value="Sec_Metab_Biosynth_SDR"/>
</dbReference>
<dbReference type="PANTHER" id="PTHR43618">
    <property type="entry name" value="7-ALPHA-HYDROXYSTEROID DEHYDROGENASE"/>
    <property type="match status" value="1"/>
</dbReference>
<evidence type="ECO:0000313" key="5">
    <source>
        <dbReference type="Proteomes" id="UP000813385"/>
    </source>
</evidence>
<dbReference type="PANTHER" id="PTHR43618:SF13">
    <property type="entry name" value="CHAIN DEHYDROGENASE, PUTATIVE (AFU_ORTHOLOGUE AFUA_1G17650)-RELATED"/>
    <property type="match status" value="1"/>
</dbReference>
<sequence length="257" mass="27434">MMPTALVTAGSAGLGAAAALLFAKRGYNVVINYNSDGQRADALVHDLHHASSLDASKQKFKAIKADLASRDDIIRLVKETVAFFSEGPDGSSALDAVFSNGGWTRIRNISDLEDNVDEDDWDRCFNMNVKSHLWLMHAAKPYLEEAEGAFVTTASLAGIKLSGSSLAYSVTKAAQVHLVKGLALAASPKVRVNTVCPGLLLTDWGKRFSPAHIESATQKTPLKRLATVEDCALQVLCFVESKSITGTAVVVDGGLFL</sequence>
<comment type="caution">
    <text evidence="4">The sequence shown here is derived from an EMBL/GenBank/DDBJ whole genome shotgun (WGS) entry which is preliminary data.</text>
</comment>
<dbReference type="OrthoDB" id="37659at2759"/>
<dbReference type="Proteomes" id="UP000813385">
    <property type="component" value="Unassembled WGS sequence"/>
</dbReference>
<evidence type="ECO:0000313" key="4">
    <source>
        <dbReference type="EMBL" id="KAH7376157.1"/>
    </source>
</evidence>
<dbReference type="InterPro" id="IPR036291">
    <property type="entry name" value="NAD(P)-bd_dom_sf"/>
</dbReference>
<dbReference type="PRINTS" id="PR00081">
    <property type="entry name" value="GDHRDH"/>
</dbReference>
<dbReference type="InterPro" id="IPR002347">
    <property type="entry name" value="SDR_fam"/>
</dbReference>
<dbReference type="Pfam" id="PF13561">
    <property type="entry name" value="adh_short_C2"/>
    <property type="match status" value="1"/>
</dbReference>
<accession>A0A8K0X8T1</accession>
<dbReference type="CDD" id="cd05233">
    <property type="entry name" value="SDR_c"/>
    <property type="match status" value="1"/>
</dbReference>
<dbReference type="AlphaFoldDB" id="A0A8K0X8T1"/>
<evidence type="ECO:0000256" key="3">
    <source>
        <dbReference type="ARBA" id="ARBA00023002"/>
    </source>
</evidence>
<keyword evidence="2" id="KW-0521">NADP</keyword>
<gene>
    <name evidence="4" type="ORF">B0T11DRAFT_17438</name>
</gene>
<dbReference type="SUPFAM" id="SSF51735">
    <property type="entry name" value="NAD(P)-binding Rossmann-fold domains"/>
    <property type="match status" value="1"/>
</dbReference>
<dbReference type="EMBL" id="JAGPXD010000001">
    <property type="protein sequence ID" value="KAH7376157.1"/>
    <property type="molecule type" value="Genomic_DNA"/>
</dbReference>
<proteinExistence type="inferred from homology"/>
<protein>
    <submittedName>
        <fullName evidence="4">Uncharacterized protein</fullName>
    </submittedName>
</protein>
<name>A0A8K0X8T1_9PEZI</name>
<evidence type="ECO:0000256" key="1">
    <source>
        <dbReference type="ARBA" id="ARBA00006484"/>
    </source>
</evidence>
<dbReference type="Gene3D" id="3.40.50.720">
    <property type="entry name" value="NAD(P)-binding Rossmann-like Domain"/>
    <property type="match status" value="1"/>
</dbReference>
<reference evidence="4" key="1">
    <citation type="journal article" date="2021" name="Nat. Commun.">
        <title>Genetic determinants of endophytism in the Arabidopsis root mycobiome.</title>
        <authorList>
            <person name="Mesny F."/>
            <person name="Miyauchi S."/>
            <person name="Thiergart T."/>
            <person name="Pickel B."/>
            <person name="Atanasova L."/>
            <person name="Karlsson M."/>
            <person name="Huettel B."/>
            <person name="Barry K.W."/>
            <person name="Haridas S."/>
            <person name="Chen C."/>
            <person name="Bauer D."/>
            <person name="Andreopoulos W."/>
            <person name="Pangilinan J."/>
            <person name="LaButti K."/>
            <person name="Riley R."/>
            <person name="Lipzen A."/>
            <person name="Clum A."/>
            <person name="Drula E."/>
            <person name="Henrissat B."/>
            <person name="Kohler A."/>
            <person name="Grigoriev I.V."/>
            <person name="Martin F.M."/>
            <person name="Hacquard S."/>
        </authorList>
    </citation>
    <scope>NUCLEOTIDE SEQUENCE</scope>
    <source>
        <strain evidence="4">MPI-CAGE-AT-0016</strain>
    </source>
</reference>
<dbReference type="GO" id="GO:0016491">
    <property type="term" value="F:oxidoreductase activity"/>
    <property type="evidence" value="ECO:0007669"/>
    <property type="project" value="UniProtKB-KW"/>
</dbReference>
<evidence type="ECO:0000256" key="2">
    <source>
        <dbReference type="ARBA" id="ARBA00022857"/>
    </source>
</evidence>
<keyword evidence="3" id="KW-0560">Oxidoreductase</keyword>
<keyword evidence="5" id="KW-1185">Reference proteome</keyword>
<organism evidence="4 5">
    <name type="scientific">Plectosphaerella cucumerina</name>
    <dbReference type="NCBI Taxonomy" id="40658"/>
    <lineage>
        <taxon>Eukaryota</taxon>
        <taxon>Fungi</taxon>
        <taxon>Dikarya</taxon>
        <taxon>Ascomycota</taxon>
        <taxon>Pezizomycotina</taxon>
        <taxon>Sordariomycetes</taxon>
        <taxon>Hypocreomycetidae</taxon>
        <taxon>Glomerellales</taxon>
        <taxon>Plectosphaerellaceae</taxon>
        <taxon>Plectosphaerella</taxon>
    </lineage>
</organism>
<comment type="similarity">
    <text evidence="1">Belongs to the short-chain dehydrogenases/reductases (SDR) family.</text>
</comment>